<organism evidence="13 14">
    <name type="scientific">Mannheimia pernigra</name>
    <dbReference type="NCBI Taxonomy" id="111844"/>
    <lineage>
        <taxon>Bacteria</taxon>
        <taxon>Pseudomonadati</taxon>
        <taxon>Pseudomonadota</taxon>
        <taxon>Gammaproteobacteria</taxon>
        <taxon>Pasteurellales</taxon>
        <taxon>Pasteurellaceae</taxon>
        <taxon>Mannheimia</taxon>
    </lineage>
</organism>
<evidence type="ECO:0000256" key="2">
    <source>
        <dbReference type="ARBA" id="ARBA00006555"/>
    </source>
</evidence>
<comment type="function">
    <text evidence="10">Interacts with outer membrane receptor proteins that carry out high-affinity binding and energy dependent uptake into the periplasmic space of specific substrates. It could act to transduce energy from the cytoplasmic membrane to specific energy-requiring processes in the outer membrane, resulting in the release into the periplasm of ligands bound by these outer membrane proteins.</text>
</comment>
<keyword evidence="6 10" id="KW-0812">Transmembrane</keyword>
<sequence>MRKKHSHIGLIVSLALHAILLGGGFFWLKEHQQEKMAEQNVLSMEMVAALLEQPQVATAPETLEEVKEEVKEAEEEKIAPEPEPEAIPDPALKPKEEPKKEKPKKQEKRKESPKKKPKPIKALERAPDAQKGIVAKAIPSEVQGEKEVNGAVGGQKNGSLNSTSTTANNRANGGNASEISAYKVLLQRALQRRANNSYPQREKMMRRTGTVTIKFNISPSGSVSNVSVVNSSGNSNLDAAAVKSAEGLSVSAPPAGFPSNITVPIKFEIQ</sequence>
<evidence type="ECO:0000256" key="11">
    <source>
        <dbReference type="SAM" id="MobiDB-lite"/>
    </source>
</evidence>
<dbReference type="GO" id="GO:0098797">
    <property type="term" value="C:plasma membrane protein complex"/>
    <property type="evidence" value="ECO:0007669"/>
    <property type="project" value="TreeGrafter"/>
</dbReference>
<dbReference type="PANTHER" id="PTHR33446:SF2">
    <property type="entry name" value="PROTEIN TONB"/>
    <property type="match status" value="1"/>
</dbReference>
<dbReference type="Pfam" id="PF03544">
    <property type="entry name" value="TonB_C"/>
    <property type="match status" value="1"/>
</dbReference>
<feature type="domain" description="TonB C-terminal" evidence="12">
    <location>
        <begin position="183"/>
        <end position="270"/>
    </location>
</feature>
<evidence type="ECO:0000313" key="14">
    <source>
        <dbReference type="Proteomes" id="UP000509660"/>
    </source>
</evidence>
<feature type="compositionally biased region" description="Low complexity" evidence="11">
    <location>
        <begin position="157"/>
        <end position="174"/>
    </location>
</feature>
<feature type="transmembrane region" description="Helical" evidence="10">
    <location>
        <begin position="7"/>
        <end position="28"/>
    </location>
</feature>
<feature type="region of interest" description="Disordered" evidence="11">
    <location>
        <begin position="59"/>
        <end position="174"/>
    </location>
</feature>
<evidence type="ECO:0000256" key="5">
    <source>
        <dbReference type="ARBA" id="ARBA00022519"/>
    </source>
</evidence>
<evidence type="ECO:0000256" key="1">
    <source>
        <dbReference type="ARBA" id="ARBA00004383"/>
    </source>
</evidence>
<evidence type="ECO:0000313" key="13">
    <source>
        <dbReference type="EMBL" id="QLB40246.1"/>
    </source>
</evidence>
<evidence type="ECO:0000256" key="7">
    <source>
        <dbReference type="ARBA" id="ARBA00022927"/>
    </source>
</evidence>
<proteinExistence type="inferred from homology"/>
<keyword evidence="3 10" id="KW-0813">Transport</keyword>
<evidence type="ECO:0000256" key="3">
    <source>
        <dbReference type="ARBA" id="ARBA00022448"/>
    </source>
</evidence>
<evidence type="ECO:0000256" key="9">
    <source>
        <dbReference type="ARBA" id="ARBA00023136"/>
    </source>
</evidence>
<evidence type="ECO:0000256" key="4">
    <source>
        <dbReference type="ARBA" id="ARBA00022475"/>
    </source>
</evidence>
<dbReference type="GO" id="GO:0015031">
    <property type="term" value="P:protein transport"/>
    <property type="evidence" value="ECO:0007669"/>
    <property type="project" value="UniProtKB-UniRule"/>
</dbReference>
<comment type="similarity">
    <text evidence="2 10">Belongs to the TonB family.</text>
</comment>
<dbReference type="GO" id="GO:0055085">
    <property type="term" value="P:transmembrane transport"/>
    <property type="evidence" value="ECO:0007669"/>
    <property type="project" value="InterPro"/>
</dbReference>
<keyword evidence="5 10" id="KW-0997">Cell inner membrane</keyword>
<dbReference type="PRINTS" id="PR01374">
    <property type="entry name" value="TONBPROTEIN"/>
</dbReference>
<accession>A0A7D5DWE1</accession>
<dbReference type="EMBL" id="CP055306">
    <property type="protein sequence ID" value="QLB40246.1"/>
    <property type="molecule type" value="Genomic_DNA"/>
</dbReference>
<evidence type="ECO:0000256" key="8">
    <source>
        <dbReference type="ARBA" id="ARBA00022989"/>
    </source>
</evidence>
<dbReference type="InterPro" id="IPR037682">
    <property type="entry name" value="TonB_C"/>
</dbReference>
<keyword evidence="10" id="KW-0735">Signal-anchor</keyword>
<dbReference type="PROSITE" id="PS52015">
    <property type="entry name" value="TONB_CTD"/>
    <property type="match status" value="1"/>
</dbReference>
<evidence type="ECO:0000259" key="12">
    <source>
        <dbReference type="PROSITE" id="PS52015"/>
    </source>
</evidence>
<evidence type="ECO:0000256" key="10">
    <source>
        <dbReference type="RuleBase" id="RU362123"/>
    </source>
</evidence>
<dbReference type="InterPro" id="IPR003538">
    <property type="entry name" value="TonB"/>
</dbReference>
<comment type="subcellular location">
    <subcellularLocation>
        <location evidence="1 10">Cell inner membrane</location>
        <topology evidence="1 10">Single-pass membrane protein</topology>
        <orientation evidence="1 10">Periplasmic side</orientation>
    </subcellularLocation>
</comment>
<dbReference type="GO" id="GO:0015891">
    <property type="term" value="P:siderophore transport"/>
    <property type="evidence" value="ECO:0007669"/>
    <property type="project" value="InterPro"/>
</dbReference>
<dbReference type="RefSeq" id="WP_176809697.1">
    <property type="nucleotide sequence ID" value="NZ_CP055306.1"/>
</dbReference>
<dbReference type="GO" id="GO:0030288">
    <property type="term" value="C:outer membrane-bounded periplasmic space"/>
    <property type="evidence" value="ECO:0007669"/>
    <property type="project" value="InterPro"/>
</dbReference>
<keyword evidence="7 10" id="KW-0653">Protein transport</keyword>
<feature type="compositionally biased region" description="Basic and acidic residues" evidence="11">
    <location>
        <begin position="64"/>
        <end position="80"/>
    </location>
</feature>
<dbReference type="NCBIfam" id="TIGR01352">
    <property type="entry name" value="tonB_Cterm"/>
    <property type="match status" value="1"/>
</dbReference>
<keyword evidence="4 10" id="KW-1003">Cell membrane</keyword>
<evidence type="ECO:0000256" key="6">
    <source>
        <dbReference type="ARBA" id="ARBA00022692"/>
    </source>
</evidence>
<keyword evidence="8 10" id="KW-1133">Transmembrane helix</keyword>
<dbReference type="InterPro" id="IPR006260">
    <property type="entry name" value="TonB/TolA_C"/>
</dbReference>
<dbReference type="PANTHER" id="PTHR33446">
    <property type="entry name" value="PROTEIN TONB-RELATED"/>
    <property type="match status" value="1"/>
</dbReference>
<reference evidence="13 14" key="1">
    <citation type="submission" date="2020-06" db="EMBL/GenBank/DDBJ databases">
        <title>Mannheimia pernigra sp. nov. isolated from bovine respiratory tract.</title>
        <authorList>
            <person name="Kuhnert P."/>
            <person name="Akarsu-Egger H."/>
        </authorList>
    </citation>
    <scope>NUCLEOTIDE SEQUENCE [LARGE SCALE GENOMIC DNA]</scope>
    <source>
        <strain evidence="13 14">BNO311</strain>
    </source>
</reference>
<protein>
    <recommendedName>
        <fullName evidence="10">Protein TonB</fullName>
    </recommendedName>
</protein>
<dbReference type="Proteomes" id="UP000509660">
    <property type="component" value="Chromosome"/>
</dbReference>
<dbReference type="InterPro" id="IPR051045">
    <property type="entry name" value="TonB-dependent_transducer"/>
</dbReference>
<keyword evidence="9 10" id="KW-0472">Membrane</keyword>
<gene>
    <name evidence="13" type="ORF">HV559_04870</name>
</gene>
<dbReference type="SUPFAM" id="SSF74653">
    <property type="entry name" value="TolA/TonB C-terminal domain"/>
    <property type="match status" value="1"/>
</dbReference>
<keyword evidence="14" id="KW-1185">Reference proteome</keyword>
<dbReference type="GO" id="GO:0031992">
    <property type="term" value="F:energy transducer activity"/>
    <property type="evidence" value="ECO:0007669"/>
    <property type="project" value="InterPro"/>
</dbReference>
<feature type="compositionally biased region" description="Basic residues" evidence="11">
    <location>
        <begin position="101"/>
        <end position="119"/>
    </location>
</feature>
<dbReference type="Gene3D" id="3.30.1150.10">
    <property type="match status" value="1"/>
</dbReference>
<name>A0A7D5DWE1_9PAST</name>
<dbReference type="AlphaFoldDB" id="A0A7D5DWE1"/>